<dbReference type="OrthoDB" id="10016252at2759"/>
<organism evidence="1 2">
    <name type="scientific">Penicillium desertorum</name>
    <dbReference type="NCBI Taxonomy" id="1303715"/>
    <lineage>
        <taxon>Eukaryota</taxon>
        <taxon>Fungi</taxon>
        <taxon>Dikarya</taxon>
        <taxon>Ascomycota</taxon>
        <taxon>Pezizomycotina</taxon>
        <taxon>Eurotiomycetes</taxon>
        <taxon>Eurotiomycetidae</taxon>
        <taxon>Eurotiales</taxon>
        <taxon>Aspergillaceae</taxon>
        <taxon>Penicillium</taxon>
    </lineage>
</organism>
<name>A0A9X0BR57_9EURO</name>
<proteinExistence type="predicted"/>
<dbReference type="AlphaFoldDB" id="A0A9X0BR57"/>
<keyword evidence="1" id="KW-0503">Monooxygenase</keyword>
<evidence type="ECO:0000313" key="1">
    <source>
        <dbReference type="EMBL" id="KAJ5479588.1"/>
    </source>
</evidence>
<dbReference type="InterPro" id="IPR036188">
    <property type="entry name" value="FAD/NAD-bd_sf"/>
</dbReference>
<comment type="caution">
    <text evidence="1">The sequence shown here is derived from an EMBL/GenBank/DDBJ whole genome shotgun (WGS) entry which is preliminary data.</text>
</comment>
<dbReference type="Gene3D" id="3.50.50.60">
    <property type="entry name" value="FAD/NAD(P)-binding domain"/>
    <property type="match status" value="1"/>
</dbReference>
<sequence length="243" mass="26838">MPESTFDATESTPIHFVYDFAAPVSIVHRHRTVSWWAMAAMTLSRDWEGAMSPPASITPPAFYFLFFTSSSSDSIGRSLFLEHHGVEIFGKCQTPEKPQNNVLVVGAGPVGLAIALRLALAGIVVDAMLGEEPRAVAYYVSAPIALDKMGVIPDMEKAEFVSEGFCWRKPIRGDGRRGYTMGDVIARLPIPRDTKESNGFGGVLYLPQSELTQILIRESNRNCLCHCARLCDLEPYYQSYLGQ</sequence>
<keyword evidence="2" id="KW-1185">Reference proteome</keyword>
<protein>
    <submittedName>
        <fullName evidence="1">MonooxygenaseFAD-binding</fullName>
    </submittedName>
</protein>
<dbReference type="SUPFAM" id="SSF51905">
    <property type="entry name" value="FAD/NAD(P)-binding domain"/>
    <property type="match status" value="1"/>
</dbReference>
<dbReference type="GO" id="GO:0004497">
    <property type="term" value="F:monooxygenase activity"/>
    <property type="evidence" value="ECO:0007669"/>
    <property type="project" value="UniProtKB-KW"/>
</dbReference>
<dbReference type="Proteomes" id="UP001147760">
    <property type="component" value="Unassembled WGS sequence"/>
</dbReference>
<gene>
    <name evidence="1" type="ORF">N7530_005097</name>
</gene>
<keyword evidence="1" id="KW-0560">Oxidoreductase</keyword>
<evidence type="ECO:0000313" key="2">
    <source>
        <dbReference type="Proteomes" id="UP001147760"/>
    </source>
</evidence>
<reference evidence="1" key="1">
    <citation type="submission" date="2022-12" db="EMBL/GenBank/DDBJ databases">
        <authorList>
            <person name="Petersen C."/>
        </authorList>
    </citation>
    <scope>NUCLEOTIDE SEQUENCE</scope>
    <source>
        <strain evidence="1">IBT 17660</strain>
    </source>
</reference>
<accession>A0A9X0BR57</accession>
<dbReference type="EMBL" id="JAPWDO010000003">
    <property type="protein sequence ID" value="KAJ5479588.1"/>
    <property type="molecule type" value="Genomic_DNA"/>
</dbReference>
<reference evidence="1" key="2">
    <citation type="journal article" date="2023" name="IMA Fungus">
        <title>Comparative genomic study of the Penicillium genus elucidates a diverse pangenome and 15 lateral gene transfer events.</title>
        <authorList>
            <person name="Petersen C."/>
            <person name="Sorensen T."/>
            <person name="Nielsen M.R."/>
            <person name="Sondergaard T.E."/>
            <person name="Sorensen J.L."/>
            <person name="Fitzpatrick D.A."/>
            <person name="Frisvad J.C."/>
            <person name="Nielsen K.L."/>
        </authorList>
    </citation>
    <scope>NUCLEOTIDE SEQUENCE</scope>
    <source>
        <strain evidence="1">IBT 17660</strain>
    </source>
</reference>